<dbReference type="Proteomes" id="UP000790377">
    <property type="component" value="Unassembled WGS sequence"/>
</dbReference>
<evidence type="ECO:0000313" key="2">
    <source>
        <dbReference type="Proteomes" id="UP000790377"/>
    </source>
</evidence>
<name>A0ACB8A3X1_9AGAM</name>
<accession>A0ACB8A3X1</accession>
<organism evidence="1 2">
    <name type="scientific">Hygrophoropsis aurantiaca</name>
    <dbReference type="NCBI Taxonomy" id="72124"/>
    <lineage>
        <taxon>Eukaryota</taxon>
        <taxon>Fungi</taxon>
        <taxon>Dikarya</taxon>
        <taxon>Basidiomycota</taxon>
        <taxon>Agaricomycotina</taxon>
        <taxon>Agaricomycetes</taxon>
        <taxon>Agaricomycetidae</taxon>
        <taxon>Boletales</taxon>
        <taxon>Coniophorineae</taxon>
        <taxon>Hygrophoropsidaceae</taxon>
        <taxon>Hygrophoropsis</taxon>
    </lineage>
</organism>
<comment type="caution">
    <text evidence="1">The sequence shown here is derived from an EMBL/GenBank/DDBJ whole genome shotgun (WGS) entry which is preliminary data.</text>
</comment>
<dbReference type="EMBL" id="MU267845">
    <property type="protein sequence ID" value="KAH7908121.1"/>
    <property type="molecule type" value="Genomic_DNA"/>
</dbReference>
<proteinExistence type="predicted"/>
<protein>
    <submittedName>
        <fullName evidence="1">Uncharacterized protein</fullName>
    </submittedName>
</protein>
<reference evidence="1" key="1">
    <citation type="journal article" date="2021" name="New Phytol.">
        <title>Evolutionary innovations through gain and loss of genes in the ectomycorrhizal Boletales.</title>
        <authorList>
            <person name="Wu G."/>
            <person name="Miyauchi S."/>
            <person name="Morin E."/>
            <person name="Kuo A."/>
            <person name="Drula E."/>
            <person name="Varga T."/>
            <person name="Kohler A."/>
            <person name="Feng B."/>
            <person name="Cao Y."/>
            <person name="Lipzen A."/>
            <person name="Daum C."/>
            <person name="Hundley H."/>
            <person name="Pangilinan J."/>
            <person name="Johnson J."/>
            <person name="Barry K."/>
            <person name="LaButti K."/>
            <person name="Ng V."/>
            <person name="Ahrendt S."/>
            <person name="Min B."/>
            <person name="Choi I.G."/>
            <person name="Park H."/>
            <person name="Plett J.M."/>
            <person name="Magnuson J."/>
            <person name="Spatafora J.W."/>
            <person name="Nagy L.G."/>
            <person name="Henrissat B."/>
            <person name="Grigoriev I.V."/>
            <person name="Yang Z.L."/>
            <person name="Xu J."/>
            <person name="Martin F.M."/>
        </authorList>
    </citation>
    <scope>NUCLEOTIDE SEQUENCE</scope>
    <source>
        <strain evidence="1">ATCC 28755</strain>
    </source>
</reference>
<keyword evidence="2" id="KW-1185">Reference proteome</keyword>
<gene>
    <name evidence="1" type="ORF">BJ138DRAFT_1013395</name>
</gene>
<sequence length="569" mass="64188">MHNLFLNEIPHHCREALGMNAEKKAAPSQDAHDPEKQANEIEKTAKAIQNSSRTSLKQIRLGYIVAFAHYNSISLRPEVKTPHKSDYIEAILARFEQNPGAELQLPPVHPEPVLNLAESLAHAVDEPTILGKEVMEEVWSDMSKTLTPSWMGRAPRNLGSPGHGKLKADQWRTAATVNLVITLIRLWGGPDATENQKAILENFIALVIAVRWSTMRSTSDDHIEIVESYFSYYLTSFVKLFGKALLRPTHHFSQHLPHCIKLFGPAHGWWAFPFERYNGIIQRKNTNNKIVGELELTFAKTFCRGGNLKALLAREAGLPQVLEDLKPIVQQYFHSDFRGTLLSDLLALGAQESRTEEPSMNNAPLTNLPDDLYGQLLSRINADSAPQVFYPHDSYSPYGFSLNPSVQYRDNIRIDGVNFRASSCAKGDSFIIFRACGLDTFKAGRIAKIFLHGRPDINGNLLVEFFLVVEEFRELTAQESAFDPYRQFPLIEARIFHDQTSRAVIRASDVISHCATCPYRNETLPGEYRVVLSLNRVCRLYNFNRESLIYPVSELIAGNYIPACSIQIL</sequence>
<evidence type="ECO:0000313" key="1">
    <source>
        <dbReference type="EMBL" id="KAH7908121.1"/>
    </source>
</evidence>